<name>A0A9N9LYE6_9HELO</name>
<feature type="region of interest" description="Disordered" evidence="1">
    <location>
        <begin position="201"/>
        <end position="226"/>
    </location>
</feature>
<evidence type="ECO:0000313" key="4">
    <source>
        <dbReference type="Proteomes" id="UP000701801"/>
    </source>
</evidence>
<evidence type="ECO:0008006" key="5">
    <source>
        <dbReference type="Google" id="ProtNLM"/>
    </source>
</evidence>
<dbReference type="Gene3D" id="2.60.120.260">
    <property type="entry name" value="Galactose-binding domain-like"/>
    <property type="match status" value="1"/>
</dbReference>
<dbReference type="AlphaFoldDB" id="A0A9N9LYE6"/>
<sequence length="447" mass="47839">MVKSLSLVLLLGAFALTVTDAQRIYRRVSSPVEPVTVTEYVSLSPVTVTVTECPSTGSITASSEPTPTSSTELSSSSLEPTITFIDDVVSDTITSSDITSPASSIEITSSFTEPETTTSSFKVTSTSIESASETLSDFITSTSSVETSSSETITLTSQPTESASDYDVITSTSSFDTASETITSTLQPTESASDYDVITSTSSAESTSETISSTSPPTESATATISTSPKHLAPVKFWRRAPWHLLLALHPLWLDQSFPPLPCPTSSVAPANTAAIVNGDFNGTPGKPNSIAPWTEVQGSNANLKVVRAAEGANPAAASGHGPKYLQESIQDKENAAFQQTVLDIVPRQRYTLSLMGKVKAELLAKRKQNICYIWICEKNICSEQQAFRPGENWTPVSFTFIAGKNQKKAPVTVWTFCQGNNADRINTVYIDAISIKPVPIRFVEKS</sequence>
<feature type="region of interest" description="Disordered" evidence="1">
    <location>
        <begin position="56"/>
        <end position="76"/>
    </location>
</feature>
<accession>A0A9N9LYE6</accession>
<feature type="chain" id="PRO_5040469391" description="CBM-cenC domain-containing protein" evidence="2">
    <location>
        <begin position="22"/>
        <end position="447"/>
    </location>
</feature>
<organism evidence="3 4">
    <name type="scientific">Hymenoscyphus albidus</name>
    <dbReference type="NCBI Taxonomy" id="595503"/>
    <lineage>
        <taxon>Eukaryota</taxon>
        <taxon>Fungi</taxon>
        <taxon>Dikarya</taxon>
        <taxon>Ascomycota</taxon>
        <taxon>Pezizomycotina</taxon>
        <taxon>Leotiomycetes</taxon>
        <taxon>Helotiales</taxon>
        <taxon>Helotiaceae</taxon>
        <taxon>Hymenoscyphus</taxon>
    </lineage>
</organism>
<protein>
    <recommendedName>
        <fullName evidence="5">CBM-cenC domain-containing protein</fullName>
    </recommendedName>
</protein>
<evidence type="ECO:0000256" key="1">
    <source>
        <dbReference type="SAM" id="MobiDB-lite"/>
    </source>
</evidence>
<dbReference type="OrthoDB" id="10488812at2759"/>
<proteinExistence type="predicted"/>
<gene>
    <name evidence="3" type="ORF">HYALB_00011039</name>
</gene>
<evidence type="ECO:0000313" key="3">
    <source>
        <dbReference type="EMBL" id="CAG8980846.1"/>
    </source>
</evidence>
<evidence type="ECO:0000256" key="2">
    <source>
        <dbReference type="SAM" id="SignalP"/>
    </source>
</evidence>
<dbReference type="EMBL" id="CAJVRM010000419">
    <property type="protein sequence ID" value="CAG8980846.1"/>
    <property type="molecule type" value="Genomic_DNA"/>
</dbReference>
<feature type="compositionally biased region" description="Low complexity" evidence="1">
    <location>
        <begin position="58"/>
        <end position="76"/>
    </location>
</feature>
<keyword evidence="4" id="KW-1185">Reference proteome</keyword>
<keyword evidence="2" id="KW-0732">Signal</keyword>
<comment type="caution">
    <text evidence="3">The sequence shown here is derived from an EMBL/GenBank/DDBJ whole genome shotgun (WGS) entry which is preliminary data.</text>
</comment>
<dbReference type="Proteomes" id="UP000701801">
    <property type="component" value="Unassembled WGS sequence"/>
</dbReference>
<reference evidence="3" key="1">
    <citation type="submission" date="2021-07" db="EMBL/GenBank/DDBJ databases">
        <authorList>
            <person name="Durling M."/>
        </authorList>
    </citation>
    <scope>NUCLEOTIDE SEQUENCE</scope>
</reference>
<feature type="signal peptide" evidence="2">
    <location>
        <begin position="1"/>
        <end position="21"/>
    </location>
</feature>